<sequence length="331" mass="34510">MLSGRQGCDSLAAPRPEASSPTWVRVAKLFPVLTPGRWRAPRFHGPGSAALGAGLHHLWADEIPRGLPMDAAVESEAGGRAPSAPSPRGSWTPLPALTPVSGRLAVTLRRGFSGKLVREANGSRRPPAARGAPWTPRITEGPEGGRFGPVCEESEQDLSHSTSSGSCGCSASGGARRPGLRDGSGQQLLRSPEPLFHAAATGPALCRRRRVAPGRPARGLEAEAAARALVPPGGGEGRLPLNPQLSAVRQEIGSCLFSRSWRRGSRRQAFVAPLSCAKSRCGLCGRPQCVTAGREHAATSTSLSKPAFQAQGARSEEQERPQRSCGGGAGC</sequence>
<evidence type="ECO:0000256" key="1">
    <source>
        <dbReference type="SAM" id="MobiDB-lite"/>
    </source>
</evidence>
<gene>
    <name evidence="2" type="ORF">QTO34_012918</name>
</gene>
<feature type="region of interest" description="Disordered" evidence="1">
    <location>
        <begin position="74"/>
        <end position="96"/>
    </location>
</feature>
<name>A0AA40LD29_CNENI</name>
<reference evidence="2" key="1">
    <citation type="submission" date="2023-06" db="EMBL/GenBank/DDBJ databases">
        <title>Reference genome for the Northern bat (Eptesicus nilssonii), a most northern bat species.</title>
        <authorList>
            <person name="Laine V.N."/>
            <person name="Pulliainen A.T."/>
            <person name="Lilley T.M."/>
        </authorList>
    </citation>
    <scope>NUCLEOTIDE SEQUENCE</scope>
    <source>
        <strain evidence="2">BLF_Eptnil</strain>
        <tissue evidence="2">Kidney</tissue>
    </source>
</reference>
<proteinExistence type="predicted"/>
<dbReference type="Proteomes" id="UP001177744">
    <property type="component" value="Unassembled WGS sequence"/>
</dbReference>
<feature type="region of interest" description="Disordered" evidence="1">
    <location>
        <begin position="296"/>
        <end position="331"/>
    </location>
</feature>
<dbReference type="EMBL" id="JAULJE010000027">
    <property type="protein sequence ID" value="KAK1327629.1"/>
    <property type="molecule type" value="Genomic_DNA"/>
</dbReference>
<keyword evidence="3" id="KW-1185">Reference proteome</keyword>
<feature type="compositionally biased region" description="Low complexity" evidence="1">
    <location>
        <begin position="163"/>
        <end position="175"/>
    </location>
</feature>
<evidence type="ECO:0000313" key="3">
    <source>
        <dbReference type="Proteomes" id="UP001177744"/>
    </source>
</evidence>
<protein>
    <submittedName>
        <fullName evidence="2">Uncharacterized protein</fullName>
    </submittedName>
</protein>
<evidence type="ECO:0000313" key="2">
    <source>
        <dbReference type="EMBL" id="KAK1327629.1"/>
    </source>
</evidence>
<dbReference type="AlphaFoldDB" id="A0AA40LD29"/>
<comment type="caution">
    <text evidence="2">The sequence shown here is derived from an EMBL/GenBank/DDBJ whole genome shotgun (WGS) entry which is preliminary data.</text>
</comment>
<organism evidence="2 3">
    <name type="scientific">Cnephaeus nilssonii</name>
    <name type="common">Northern bat</name>
    <name type="synonym">Eptesicus nilssonii</name>
    <dbReference type="NCBI Taxonomy" id="3371016"/>
    <lineage>
        <taxon>Eukaryota</taxon>
        <taxon>Metazoa</taxon>
        <taxon>Chordata</taxon>
        <taxon>Craniata</taxon>
        <taxon>Vertebrata</taxon>
        <taxon>Euteleostomi</taxon>
        <taxon>Mammalia</taxon>
        <taxon>Eutheria</taxon>
        <taxon>Laurasiatheria</taxon>
        <taxon>Chiroptera</taxon>
        <taxon>Yangochiroptera</taxon>
        <taxon>Vespertilionidae</taxon>
        <taxon>Cnephaeus</taxon>
    </lineage>
</organism>
<accession>A0AA40LD29</accession>
<feature type="region of interest" description="Disordered" evidence="1">
    <location>
        <begin position="119"/>
        <end position="188"/>
    </location>
</feature>